<dbReference type="GO" id="GO:0016746">
    <property type="term" value="F:acyltransferase activity"/>
    <property type="evidence" value="ECO:0007669"/>
    <property type="project" value="UniProtKB-KW"/>
</dbReference>
<dbReference type="Proteomes" id="UP001300015">
    <property type="component" value="Unassembled WGS sequence"/>
</dbReference>
<dbReference type="PROSITE" id="PS51186">
    <property type="entry name" value="GNAT"/>
    <property type="match status" value="1"/>
</dbReference>
<name>A0ABT1VL79_9GAMM</name>
<accession>A0ABT1VL79</accession>
<dbReference type="PANTHER" id="PTHR43415">
    <property type="entry name" value="SPERMIDINE N(1)-ACETYLTRANSFERASE"/>
    <property type="match status" value="1"/>
</dbReference>
<organism evidence="2 3">
    <name type="scientific">Pantoea trifolii</name>
    <dbReference type="NCBI Taxonomy" id="2968030"/>
    <lineage>
        <taxon>Bacteria</taxon>
        <taxon>Pseudomonadati</taxon>
        <taxon>Pseudomonadota</taxon>
        <taxon>Gammaproteobacteria</taxon>
        <taxon>Enterobacterales</taxon>
        <taxon>Erwiniaceae</taxon>
        <taxon>Pantoea</taxon>
    </lineage>
</organism>
<sequence>MIEFLSSNSNNLRQLQEEDLDIILQWRNDDKIRHFMFNSDVIALADHQAWFKRTVKDEKKHLLIFEKNKFSVGFVQLSVLKGGVAEWGFYVDPSSPRGTGQQMALNVLKYAFESLNLHKISARVIDFNQRSLHLHNKFFFTEEGVLRDEHYDGVKYHDVICFGLLKNEWKKKVTSNA</sequence>
<evidence type="ECO:0000313" key="2">
    <source>
        <dbReference type="EMBL" id="MCQ8228300.1"/>
    </source>
</evidence>
<dbReference type="InterPro" id="IPR000182">
    <property type="entry name" value="GNAT_dom"/>
</dbReference>
<dbReference type="PANTHER" id="PTHR43415:SF3">
    <property type="entry name" value="GNAT-FAMILY ACETYLTRANSFERASE"/>
    <property type="match status" value="1"/>
</dbReference>
<feature type="domain" description="N-acetyltransferase" evidence="1">
    <location>
        <begin position="10"/>
        <end position="174"/>
    </location>
</feature>
<dbReference type="NCBIfam" id="TIGR03585">
    <property type="entry name" value="PseH"/>
    <property type="match status" value="1"/>
</dbReference>
<dbReference type="RefSeq" id="WP_256696849.1">
    <property type="nucleotide sequence ID" value="NZ_JANIES010000001.1"/>
</dbReference>
<dbReference type="Pfam" id="PF13302">
    <property type="entry name" value="Acetyltransf_3"/>
    <property type="match status" value="1"/>
</dbReference>
<dbReference type="InterPro" id="IPR016181">
    <property type="entry name" value="Acyl_CoA_acyltransferase"/>
</dbReference>
<reference evidence="2 3" key="1">
    <citation type="submission" date="2022-07" db="EMBL/GenBank/DDBJ databases">
        <title>Pantoea trifolii sp. nov. isolated from root nodules of Trifolium rubens.</title>
        <authorList>
            <person name="Kalita M."/>
            <person name="Wdowiak-Wrobel S."/>
            <person name="Marek-Kozaczuk M."/>
            <person name="Palusinska-Szysz M."/>
            <person name="Sokolowski W."/>
            <person name="Coutinho T."/>
            <person name="Hlahane L."/>
        </authorList>
    </citation>
    <scope>NUCLEOTIDE SEQUENCE [LARGE SCALE GENOMIC DNA]</scope>
    <source>
        <strain evidence="2 3">MMK2</strain>
    </source>
</reference>
<evidence type="ECO:0000259" key="1">
    <source>
        <dbReference type="PROSITE" id="PS51186"/>
    </source>
</evidence>
<protein>
    <submittedName>
        <fullName evidence="2">UDP-4-amino-4, 6-dideoxy-N-acetyl-beta-L-altrosamine N-acetyltransferase</fullName>
        <ecNumber evidence="2">2.3.1.202</ecNumber>
    </submittedName>
</protein>
<evidence type="ECO:0000313" key="3">
    <source>
        <dbReference type="Proteomes" id="UP001300015"/>
    </source>
</evidence>
<dbReference type="EMBL" id="JANIET010000001">
    <property type="protein sequence ID" value="MCQ8228300.1"/>
    <property type="molecule type" value="Genomic_DNA"/>
</dbReference>
<dbReference type="InterPro" id="IPR020036">
    <property type="entry name" value="PseH"/>
</dbReference>
<dbReference type="EC" id="2.3.1.202" evidence="2"/>
<keyword evidence="2" id="KW-0808">Transferase</keyword>
<keyword evidence="3" id="KW-1185">Reference proteome</keyword>
<keyword evidence="2" id="KW-0012">Acyltransferase</keyword>
<dbReference type="SUPFAM" id="SSF55729">
    <property type="entry name" value="Acyl-CoA N-acyltransferases (Nat)"/>
    <property type="match status" value="1"/>
</dbReference>
<dbReference type="Gene3D" id="3.40.630.30">
    <property type="match status" value="1"/>
</dbReference>
<gene>
    <name evidence="2" type="primary">pseH</name>
    <name evidence="2" type="ORF">NQH49_12520</name>
</gene>
<proteinExistence type="predicted"/>
<comment type="caution">
    <text evidence="2">The sequence shown here is derived from an EMBL/GenBank/DDBJ whole genome shotgun (WGS) entry which is preliminary data.</text>
</comment>